<dbReference type="EMBL" id="JBHTJM010000011">
    <property type="protein sequence ID" value="MFD0965247.1"/>
    <property type="molecule type" value="Genomic_DNA"/>
</dbReference>
<proteinExistence type="predicted"/>
<evidence type="ECO:0000313" key="1">
    <source>
        <dbReference type="EMBL" id="MFD0965247.1"/>
    </source>
</evidence>
<gene>
    <name evidence="1" type="ORF">ACFQ1O_14615</name>
</gene>
<sequence length="128" mass="14042">MKLTKTNHYKTSACINGVKGSFIVDTGASNTCIDKNLIEKFNLTPENSETKAAGAGAIDMETQLAKNNNIVLSKWKSKNNNIIIFDLSHVNQALTNHNSKPVHGIIGADLLKKGKAIIDYKKNNIYLK</sequence>
<dbReference type="InterPro" id="IPR001969">
    <property type="entry name" value="Aspartic_peptidase_AS"/>
</dbReference>
<accession>A0ABW3I6H0</accession>
<dbReference type="InterPro" id="IPR021109">
    <property type="entry name" value="Peptidase_aspartic_dom_sf"/>
</dbReference>
<dbReference type="SUPFAM" id="SSF50630">
    <property type="entry name" value="Acid proteases"/>
    <property type="match status" value="1"/>
</dbReference>
<dbReference type="GO" id="GO:0016787">
    <property type="term" value="F:hydrolase activity"/>
    <property type="evidence" value="ECO:0007669"/>
    <property type="project" value="UniProtKB-KW"/>
</dbReference>
<reference evidence="2" key="1">
    <citation type="journal article" date="2019" name="Int. J. Syst. Evol. Microbiol.">
        <title>The Global Catalogue of Microorganisms (GCM) 10K type strain sequencing project: providing services to taxonomists for standard genome sequencing and annotation.</title>
        <authorList>
            <consortium name="The Broad Institute Genomics Platform"/>
            <consortium name="The Broad Institute Genome Sequencing Center for Infectious Disease"/>
            <person name="Wu L."/>
            <person name="Ma J."/>
        </authorList>
    </citation>
    <scope>NUCLEOTIDE SEQUENCE [LARGE SCALE GENOMIC DNA]</scope>
    <source>
        <strain evidence="2">CCUG 62114</strain>
    </source>
</reference>
<dbReference type="PROSITE" id="PS00141">
    <property type="entry name" value="ASP_PROTEASE"/>
    <property type="match status" value="1"/>
</dbReference>
<dbReference type="Pfam" id="PF13650">
    <property type="entry name" value="Asp_protease_2"/>
    <property type="match status" value="1"/>
</dbReference>
<dbReference type="CDD" id="cd05483">
    <property type="entry name" value="retropepsin_like_bacteria"/>
    <property type="match status" value="1"/>
</dbReference>
<protein>
    <submittedName>
        <fullName evidence="1">Retropepsin-like aspartic protease</fullName>
        <ecNumber evidence="1">3.4.23.-</ecNumber>
    </submittedName>
</protein>
<comment type="caution">
    <text evidence="1">The sequence shown here is derived from an EMBL/GenBank/DDBJ whole genome shotgun (WGS) entry which is preliminary data.</text>
</comment>
<evidence type="ECO:0000313" key="2">
    <source>
        <dbReference type="Proteomes" id="UP001596997"/>
    </source>
</evidence>
<dbReference type="Proteomes" id="UP001596997">
    <property type="component" value="Unassembled WGS sequence"/>
</dbReference>
<keyword evidence="1" id="KW-0378">Hydrolase</keyword>
<organism evidence="1 2">
    <name type="scientific">Pseudofulvibacter geojedonensis</name>
    <dbReference type="NCBI Taxonomy" id="1123758"/>
    <lineage>
        <taxon>Bacteria</taxon>
        <taxon>Pseudomonadati</taxon>
        <taxon>Bacteroidota</taxon>
        <taxon>Flavobacteriia</taxon>
        <taxon>Flavobacteriales</taxon>
        <taxon>Flavobacteriaceae</taxon>
        <taxon>Pseudofulvibacter</taxon>
    </lineage>
</organism>
<dbReference type="Gene3D" id="2.40.70.10">
    <property type="entry name" value="Acid Proteases"/>
    <property type="match status" value="1"/>
</dbReference>
<dbReference type="EC" id="3.4.23.-" evidence="1"/>
<dbReference type="InterPro" id="IPR034122">
    <property type="entry name" value="Retropepsin-like_bacterial"/>
</dbReference>
<name>A0ABW3I6H0_9FLAO</name>
<keyword evidence="2" id="KW-1185">Reference proteome</keyword>